<evidence type="ECO:0000313" key="13">
    <source>
        <dbReference type="EMBL" id="PMP73031.1"/>
    </source>
</evidence>
<comment type="function">
    <text evidence="1 11">Part of the binding-protein-dependent transport system for molybdenum; probably responsible for the translocation of the substrate across the membrane.</text>
</comment>
<dbReference type="EMBL" id="PNIN01000003">
    <property type="protein sequence ID" value="PMP73031.1"/>
    <property type="molecule type" value="Genomic_DNA"/>
</dbReference>
<comment type="similarity">
    <text evidence="3 11">Belongs to the binding-protein-dependent transport system permease family. CysTW subfamily.</text>
</comment>
<proteinExistence type="inferred from homology"/>
<comment type="subcellular location">
    <subcellularLocation>
        <location evidence="2 10">Cell membrane</location>
        <topology evidence="2 10">Multi-pass membrane protein</topology>
    </subcellularLocation>
</comment>
<dbReference type="Proteomes" id="UP000242881">
    <property type="component" value="Unassembled WGS sequence"/>
</dbReference>
<organism evidence="13 14">
    <name type="scientific">Calditerrivibrio nitroreducens</name>
    <dbReference type="NCBI Taxonomy" id="477976"/>
    <lineage>
        <taxon>Bacteria</taxon>
        <taxon>Pseudomonadati</taxon>
        <taxon>Deferribacterota</taxon>
        <taxon>Deferribacteres</taxon>
        <taxon>Deferribacterales</taxon>
        <taxon>Calditerrivibrionaceae</taxon>
    </lineage>
</organism>
<dbReference type="InterPro" id="IPR035906">
    <property type="entry name" value="MetI-like_sf"/>
</dbReference>
<feature type="transmembrane region" description="Helical" evidence="10">
    <location>
        <begin position="199"/>
        <end position="220"/>
    </location>
</feature>
<feature type="transmembrane region" description="Helical" evidence="10">
    <location>
        <begin position="150"/>
        <end position="172"/>
    </location>
</feature>
<dbReference type="GO" id="GO:0005886">
    <property type="term" value="C:plasma membrane"/>
    <property type="evidence" value="ECO:0007669"/>
    <property type="project" value="UniProtKB-SubCell"/>
</dbReference>
<dbReference type="InterPro" id="IPR011867">
    <property type="entry name" value="ModB_ABC"/>
</dbReference>
<accession>A0A2J6WRL3</accession>
<evidence type="ECO:0000256" key="4">
    <source>
        <dbReference type="ARBA" id="ARBA00022448"/>
    </source>
</evidence>
<feature type="transmembrane region" description="Helical" evidence="10">
    <location>
        <begin position="92"/>
        <end position="114"/>
    </location>
</feature>
<evidence type="ECO:0000256" key="2">
    <source>
        <dbReference type="ARBA" id="ARBA00004651"/>
    </source>
</evidence>
<keyword evidence="7 10" id="KW-0812">Transmembrane</keyword>
<reference evidence="13 14" key="1">
    <citation type="submission" date="2018-01" db="EMBL/GenBank/DDBJ databases">
        <title>Metagenomic assembled genomes from two thermal pools in the Uzon Caldera, Kamchatka, Russia.</title>
        <authorList>
            <person name="Wilkins L."/>
            <person name="Ettinger C."/>
        </authorList>
    </citation>
    <scope>NUCLEOTIDE SEQUENCE [LARGE SCALE GENOMIC DNA]</scope>
    <source>
        <strain evidence="13">ZAV-05</strain>
    </source>
</reference>
<dbReference type="RefSeq" id="WP_424606390.1">
    <property type="nucleotide sequence ID" value="NZ_JBNAVA010000023.1"/>
</dbReference>
<dbReference type="NCBIfam" id="TIGR02141">
    <property type="entry name" value="modB_ABC"/>
    <property type="match status" value="1"/>
</dbReference>
<feature type="transmembrane region" description="Helical" evidence="10">
    <location>
        <begin position="20"/>
        <end position="39"/>
    </location>
</feature>
<evidence type="ECO:0000256" key="9">
    <source>
        <dbReference type="ARBA" id="ARBA00023136"/>
    </source>
</evidence>
<keyword evidence="4 10" id="KW-0813">Transport</keyword>
<gene>
    <name evidence="13" type="primary">modB</name>
    <name evidence="13" type="ORF">C0187_00225</name>
</gene>
<dbReference type="Pfam" id="PF00528">
    <property type="entry name" value="BPD_transp_1"/>
    <property type="match status" value="1"/>
</dbReference>
<name>A0A2J6WRL3_9BACT</name>
<evidence type="ECO:0000256" key="11">
    <source>
        <dbReference type="RuleBase" id="RU365097"/>
    </source>
</evidence>
<evidence type="ECO:0000256" key="3">
    <source>
        <dbReference type="ARBA" id="ARBA00007069"/>
    </source>
</evidence>
<evidence type="ECO:0000256" key="5">
    <source>
        <dbReference type="ARBA" id="ARBA00022475"/>
    </source>
</evidence>
<dbReference type="SUPFAM" id="SSF161098">
    <property type="entry name" value="MetI-like"/>
    <property type="match status" value="1"/>
</dbReference>
<evidence type="ECO:0000256" key="6">
    <source>
        <dbReference type="ARBA" id="ARBA00022505"/>
    </source>
</evidence>
<keyword evidence="9 10" id="KW-0472">Membrane</keyword>
<dbReference type="PROSITE" id="PS50928">
    <property type="entry name" value="ABC_TM1"/>
    <property type="match status" value="1"/>
</dbReference>
<evidence type="ECO:0000256" key="7">
    <source>
        <dbReference type="ARBA" id="ARBA00022692"/>
    </source>
</evidence>
<dbReference type="InterPro" id="IPR000515">
    <property type="entry name" value="MetI-like"/>
</dbReference>
<feature type="transmembrane region" description="Helical" evidence="10">
    <location>
        <begin position="51"/>
        <end position="72"/>
    </location>
</feature>
<evidence type="ECO:0000259" key="12">
    <source>
        <dbReference type="PROSITE" id="PS50928"/>
    </source>
</evidence>
<comment type="caution">
    <text evidence="13">The sequence shown here is derived from an EMBL/GenBank/DDBJ whole genome shotgun (WGS) entry which is preliminary data.</text>
</comment>
<evidence type="ECO:0000256" key="10">
    <source>
        <dbReference type="RuleBase" id="RU363032"/>
    </source>
</evidence>
<dbReference type="GO" id="GO:0015098">
    <property type="term" value="F:molybdate ion transmembrane transporter activity"/>
    <property type="evidence" value="ECO:0007669"/>
    <property type="project" value="UniProtKB-UniRule"/>
</dbReference>
<dbReference type="CDD" id="cd06261">
    <property type="entry name" value="TM_PBP2"/>
    <property type="match status" value="1"/>
</dbReference>
<keyword evidence="5 11" id="KW-1003">Cell membrane</keyword>
<keyword evidence="8 10" id="KW-1133">Transmembrane helix</keyword>
<protein>
    <recommendedName>
        <fullName evidence="11">Molybdenum transport system permease</fullName>
    </recommendedName>
</protein>
<keyword evidence="6 11" id="KW-0500">Molybdenum</keyword>
<dbReference type="Gene3D" id="1.10.3720.10">
    <property type="entry name" value="MetI-like"/>
    <property type="match status" value="1"/>
</dbReference>
<evidence type="ECO:0000313" key="14">
    <source>
        <dbReference type="Proteomes" id="UP000242881"/>
    </source>
</evidence>
<evidence type="ECO:0000256" key="1">
    <source>
        <dbReference type="ARBA" id="ARBA00002949"/>
    </source>
</evidence>
<evidence type="ECO:0000256" key="8">
    <source>
        <dbReference type="ARBA" id="ARBA00022989"/>
    </source>
</evidence>
<dbReference type="AlphaFoldDB" id="A0A2J6WRL3"/>
<dbReference type="PANTHER" id="PTHR30183:SF8">
    <property type="entry name" value="MOLYBDENUM TRANSPORT SYSTEM PERMEASE"/>
    <property type="match status" value="1"/>
</dbReference>
<dbReference type="PANTHER" id="PTHR30183">
    <property type="entry name" value="MOLYBDENUM TRANSPORT SYSTEM PERMEASE PROTEIN MODB"/>
    <property type="match status" value="1"/>
</dbReference>
<feature type="domain" description="ABC transmembrane type-1" evidence="12">
    <location>
        <begin position="13"/>
        <end position="220"/>
    </location>
</feature>
<sequence>MFEILKQIDYTPFYLTLRLAFTTTVILFLTGLPLAYLISYSKMRFKSVIEALIALPLVLPPSVLGFYLLLILSKNGFLGMFWEKSFGHQLAFHFEGVVIASVIFSFPFMVHPLLSGFRSINKTLIEASYTLGKSKMDTLFRVILPNMKPAILTGIILSFAHTIGEFGVVLMVGGSIDGETKVVSIAIYDAVEKIDYTTAHIYAAVLFALSFFTLLVVYMFNKRFETGM</sequence>